<dbReference type="AlphaFoldDB" id="A0A9E6Y157"/>
<dbReference type="GO" id="GO:0102208">
    <property type="term" value="F:2-polyprenyl-6-hydroxyphenol methylase activity"/>
    <property type="evidence" value="ECO:0007669"/>
    <property type="project" value="UniProtKB-EC"/>
</dbReference>
<feature type="domain" description="Methyltransferase type 11" evidence="1">
    <location>
        <begin position="45"/>
        <end position="133"/>
    </location>
</feature>
<dbReference type="KEGG" id="sbae:DSM104329_04284"/>
<gene>
    <name evidence="2" type="ORF">DSM104329_04284</name>
</gene>
<dbReference type="RefSeq" id="WP_259311905.1">
    <property type="nucleotide sequence ID" value="NZ_CP087164.1"/>
</dbReference>
<reference evidence="2" key="1">
    <citation type="journal article" date="2022" name="Int. J. Syst. Evol. Microbiol.">
        <title>Pseudomonas aegrilactucae sp. nov. and Pseudomonas morbosilactucae sp. nov., pathogens causing bacterial rot of lettuce in Japan.</title>
        <authorList>
            <person name="Sawada H."/>
            <person name="Fujikawa T."/>
            <person name="Satou M."/>
        </authorList>
    </citation>
    <scope>NUCLEOTIDE SEQUENCE</scope>
    <source>
        <strain evidence="2">0166_1</strain>
    </source>
</reference>
<dbReference type="InterPro" id="IPR013216">
    <property type="entry name" value="Methyltransf_11"/>
</dbReference>
<evidence type="ECO:0000313" key="3">
    <source>
        <dbReference type="Proteomes" id="UP001162834"/>
    </source>
</evidence>
<dbReference type="Pfam" id="PF08241">
    <property type="entry name" value="Methyltransf_11"/>
    <property type="match status" value="1"/>
</dbReference>
<dbReference type="Proteomes" id="UP001162834">
    <property type="component" value="Chromosome"/>
</dbReference>
<protein>
    <submittedName>
        <fullName evidence="2">Ubiquinone biosynthesis O-methyltransferase, mitochondrial</fullName>
        <ecNumber evidence="2">2.1.1.222</ecNumber>
    </submittedName>
</protein>
<keyword evidence="3" id="KW-1185">Reference proteome</keyword>
<accession>A0A9E6Y157</accession>
<dbReference type="EMBL" id="CP087164">
    <property type="protein sequence ID" value="UGS37863.1"/>
    <property type="molecule type" value="Genomic_DNA"/>
</dbReference>
<evidence type="ECO:0000259" key="1">
    <source>
        <dbReference type="Pfam" id="PF08241"/>
    </source>
</evidence>
<dbReference type="InterPro" id="IPR029063">
    <property type="entry name" value="SAM-dependent_MTases_sf"/>
</dbReference>
<sequence length="251" mass="27904">MEERFYAEYFEIEDRHWWFLGRRRIILSELARALAPAPGGTRRLLDVGCGTGTMVRELGRFGRAEGLDADPQAVAFCAKRGLTSVARLEGGRLPHEDASLDVVSAFDVLEHLDDDAGMAAEMRRVLRPGGTAIVTVPAYRWMWGPQDEISHHRRRYVRRELVALLRGAGLDVRRATYFNTLLFGPIAAVRVLRRDRGGGELRSDFELGSPRMNRLLAGAFGSEEALLRRGVSFPFGVSILAIGQAGADQVR</sequence>
<keyword evidence="2" id="KW-0830">Ubiquinone</keyword>
<dbReference type="EC" id="2.1.1.222" evidence="2"/>
<dbReference type="SUPFAM" id="SSF53335">
    <property type="entry name" value="S-adenosyl-L-methionine-dependent methyltransferases"/>
    <property type="match status" value="1"/>
</dbReference>
<dbReference type="Gene3D" id="3.40.50.150">
    <property type="entry name" value="Vaccinia Virus protein VP39"/>
    <property type="match status" value="1"/>
</dbReference>
<keyword evidence="2" id="KW-0808">Transferase</keyword>
<dbReference type="CDD" id="cd02440">
    <property type="entry name" value="AdoMet_MTases"/>
    <property type="match status" value="1"/>
</dbReference>
<dbReference type="PANTHER" id="PTHR43591">
    <property type="entry name" value="METHYLTRANSFERASE"/>
    <property type="match status" value="1"/>
</dbReference>
<dbReference type="GO" id="GO:0032259">
    <property type="term" value="P:methylation"/>
    <property type="evidence" value="ECO:0007669"/>
    <property type="project" value="UniProtKB-KW"/>
</dbReference>
<name>A0A9E6Y157_9ACTN</name>
<evidence type="ECO:0000313" key="2">
    <source>
        <dbReference type="EMBL" id="UGS37863.1"/>
    </source>
</evidence>
<organism evidence="2 3">
    <name type="scientific">Capillimicrobium parvum</name>
    <dbReference type="NCBI Taxonomy" id="2884022"/>
    <lineage>
        <taxon>Bacteria</taxon>
        <taxon>Bacillati</taxon>
        <taxon>Actinomycetota</taxon>
        <taxon>Thermoleophilia</taxon>
        <taxon>Solirubrobacterales</taxon>
        <taxon>Capillimicrobiaceae</taxon>
        <taxon>Capillimicrobium</taxon>
    </lineage>
</organism>
<dbReference type="GO" id="GO:0008757">
    <property type="term" value="F:S-adenosylmethionine-dependent methyltransferase activity"/>
    <property type="evidence" value="ECO:0007669"/>
    <property type="project" value="InterPro"/>
</dbReference>
<keyword evidence="2" id="KW-0489">Methyltransferase</keyword>
<proteinExistence type="predicted"/>